<dbReference type="SUPFAM" id="SSF53098">
    <property type="entry name" value="Ribonuclease H-like"/>
    <property type="match status" value="1"/>
</dbReference>
<gene>
    <name evidence="1" type="ORF">KUV50_07005</name>
</gene>
<dbReference type="GO" id="GO:0003676">
    <property type="term" value="F:nucleic acid binding"/>
    <property type="evidence" value="ECO:0007669"/>
    <property type="project" value="InterPro"/>
</dbReference>
<evidence type="ECO:0000313" key="2">
    <source>
        <dbReference type="Proteomes" id="UP000753961"/>
    </source>
</evidence>
<organism evidence="1 2">
    <name type="scientific">Membranihabitans marinus</name>
    <dbReference type="NCBI Taxonomy" id="1227546"/>
    <lineage>
        <taxon>Bacteria</taxon>
        <taxon>Pseudomonadati</taxon>
        <taxon>Bacteroidota</taxon>
        <taxon>Saprospiria</taxon>
        <taxon>Saprospirales</taxon>
        <taxon>Saprospiraceae</taxon>
        <taxon>Membranihabitans</taxon>
    </lineage>
</organism>
<dbReference type="Gene3D" id="3.30.420.10">
    <property type="entry name" value="Ribonuclease H-like superfamily/Ribonuclease H"/>
    <property type="match status" value="1"/>
</dbReference>
<comment type="caution">
    <text evidence="1">The sequence shown here is derived from an EMBL/GenBank/DDBJ whole genome shotgun (WGS) entry which is preliminary data.</text>
</comment>
<evidence type="ECO:0000313" key="1">
    <source>
        <dbReference type="EMBL" id="MBY5957871.1"/>
    </source>
</evidence>
<name>A0A953HWJ1_9BACT</name>
<keyword evidence="2" id="KW-1185">Reference proteome</keyword>
<proteinExistence type="predicted"/>
<sequence length="194" mass="22727">MILLFDTSAAGKPKSYKKPYTDTFNWPRMIHISWLAYDDEGNLVEDENHLIKNHALEIPEKSLRLHKLDLNQIEEEGKDIEEVLNKFKTVVDKAEYIFSFNLNYNENVVGAEYVRHGINHRLHHSEKYCLMQESTYFCKLEGRDGRYKWPTLTELHVACFDAGYAGPNNARNDVLATTKCFNHLWQRGELDDIF</sequence>
<dbReference type="InterPro" id="IPR036397">
    <property type="entry name" value="RNaseH_sf"/>
</dbReference>
<dbReference type="EMBL" id="JAHVHU010000006">
    <property type="protein sequence ID" value="MBY5957871.1"/>
    <property type="molecule type" value="Genomic_DNA"/>
</dbReference>
<dbReference type="Proteomes" id="UP000753961">
    <property type="component" value="Unassembled WGS sequence"/>
</dbReference>
<dbReference type="RefSeq" id="WP_222579391.1">
    <property type="nucleotide sequence ID" value="NZ_JAHVHU010000006.1"/>
</dbReference>
<accession>A0A953HWJ1</accession>
<dbReference type="AlphaFoldDB" id="A0A953HWJ1"/>
<dbReference type="InterPro" id="IPR012337">
    <property type="entry name" value="RNaseH-like_sf"/>
</dbReference>
<reference evidence="1" key="1">
    <citation type="submission" date="2021-06" db="EMBL/GenBank/DDBJ databases">
        <title>44 bacteria genomes isolated from Dapeng, Shenzhen.</title>
        <authorList>
            <person name="Zheng W."/>
            <person name="Yu S."/>
            <person name="Huang Y."/>
        </authorList>
    </citation>
    <scope>NUCLEOTIDE SEQUENCE</scope>
    <source>
        <strain evidence="1">DP5N28-2</strain>
    </source>
</reference>
<protein>
    <submittedName>
        <fullName evidence="1">Uncharacterized protein</fullName>
    </submittedName>
</protein>